<sequence>MIRTDLARGLISAEVVSHDDFIADKSEQGAKDVGRFAAGRQGLHIVRDEGVIHLRCNV</sequence>
<dbReference type="Gene3D" id="3.10.20.30">
    <property type="match status" value="1"/>
</dbReference>
<keyword evidence="3" id="KW-1185">Reference proteome</keyword>
<proteinExistence type="predicted"/>
<evidence type="ECO:0000313" key="3">
    <source>
        <dbReference type="Proteomes" id="UP000235346"/>
    </source>
</evidence>
<comment type="caution">
    <text evidence="2">The sequence shown here is derived from an EMBL/GenBank/DDBJ whole genome shotgun (WGS) entry which is preliminary data.</text>
</comment>
<dbReference type="AlphaFoldDB" id="A0A2N7TNE8"/>
<dbReference type="Pfam" id="PF06071">
    <property type="entry name" value="YchF-GTPase_C"/>
    <property type="match status" value="1"/>
</dbReference>
<feature type="domain" description="YchF C-terminal" evidence="1">
    <location>
        <begin position="2"/>
        <end position="57"/>
    </location>
</feature>
<dbReference type="InterPro" id="IPR012675">
    <property type="entry name" value="Beta-grasp_dom_sf"/>
</dbReference>
<protein>
    <recommendedName>
        <fullName evidence="1">YchF C-terminal domain-containing protein</fullName>
    </recommendedName>
</protein>
<accession>A0A2N7TNE8</accession>
<gene>
    <name evidence="2" type="ORF">C1H66_09630</name>
</gene>
<dbReference type="InterPro" id="IPR013029">
    <property type="entry name" value="YchF_C"/>
</dbReference>
<evidence type="ECO:0000259" key="1">
    <source>
        <dbReference type="Pfam" id="PF06071"/>
    </source>
</evidence>
<name>A0A2N7TNE8_9GAMM</name>
<organism evidence="2 3">
    <name type="scientific">Halomonas heilongjiangensis</name>
    <dbReference type="NCBI Taxonomy" id="1387883"/>
    <lineage>
        <taxon>Bacteria</taxon>
        <taxon>Pseudomonadati</taxon>
        <taxon>Pseudomonadota</taxon>
        <taxon>Gammaproteobacteria</taxon>
        <taxon>Oceanospirillales</taxon>
        <taxon>Halomonadaceae</taxon>
        <taxon>Halomonas</taxon>
    </lineage>
</organism>
<reference evidence="2 3" key="1">
    <citation type="submission" date="2018-01" db="EMBL/GenBank/DDBJ databases">
        <title>Halomonas endophytica sp. nov., isolated from storage liquid in the stems of Populus euphratica.</title>
        <authorList>
            <person name="Chen C."/>
        </authorList>
    </citation>
    <scope>NUCLEOTIDE SEQUENCE [LARGE SCALE GENOMIC DNA]</scope>
    <source>
        <strain evidence="2 3">DSM 26881</strain>
    </source>
</reference>
<dbReference type="InterPro" id="IPR012676">
    <property type="entry name" value="TGS-like"/>
</dbReference>
<evidence type="ECO:0000313" key="2">
    <source>
        <dbReference type="EMBL" id="PMR69695.1"/>
    </source>
</evidence>
<dbReference type="SUPFAM" id="SSF81271">
    <property type="entry name" value="TGS-like"/>
    <property type="match status" value="1"/>
</dbReference>
<dbReference type="EMBL" id="PNRE01000043">
    <property type="protein sequence ID" value="PMR69695.1"/>
    <property type="molecule type" value="Genomic_DNA"/>
</dbReference>
<dbReference type="Proteomes" id="UP000235346">
    <property type="component" value="Unassembled WGS sequence"/>
</dbReference>